<name>G0P0L6_CAEBE</name>
<evidence type="ECO:0000313" key="2">
    <source>
        <dbReference type="EMBL" id="EGT41777.1"/>
    </source>
</evidence>
<accession>G0P0L6</accession>
<organism evidence="3">
    <name type="scientific">Caenorhabditis brenneri</name>
    <name type="common">Nematode worm</name>
    <dbReference type="NCBI Taxonomy" id="135651"/>
    <lineage>
        <taxon>Eukaryota</taxon>
        <taxon>Metazoa</taxon>
        <taxon>Ecdysozoa</taxon>
        <taxon>Nematoda</taxon>
        <taxon>Chromadorea</taxon>
        <taxon>Rhabditida</taxon>
        <taxon>Rhabditina</taxon>
        <taxon>Rhabditomorpha</taxon>
        <taxon>Rhabditoidea</taxon>
        <taxon>Rhabditidae</taxon>
        <taxon>Peloderinae</taxon>
        <taxon>Caenorhabditis</taxon>
    </lineage>
</organism>
<dbReference type="HOGENOM" id="CLU_2544601_0_0_1"/>
<feature type="region of interest" description="Disordered" evidence="1">
    <location>
        <begin position="1"/>
        <end position="27"/>
    </location>
</feature>
<dbReference type="AlphaFoldDB" id="G0P0L6"/>
<dbReference type="InParanoid" id="G0P0L6"/>
<gene>
    <name evidence="2" type="ORF">CAEBREN_00681</name>
</gene>
<dbReference type="Proteomes" id="UP000008068">
    <property type="component" value="Unassembled WGS sequence"/>
</dbReference>
<sequence length="83" mass="9384">MSQTTVGNNGTANASTQTKITGEQPKTTLEEAVMEYLRERRLRMIRERNQKISRVTANFRRNHIGSQKARGGVRQGYGDGFAR</sequence>
<evidence type="ECO:0000313" key="3">
    <source>
        <dbReference type="Proteomes" id="UP000008068"/>
    </source>
</evidence>
<keyword evidence="3" id="KW-1185">Reference proteome</keyword>
<proteinExistence type="predicted"/>
<feature type="compositionally biased region" description="Gly residues" evidence="1">
    <location>
        <begin position="73"/>
        <end position="83"/>
    </location>
</feature>
<evidence type="ECO:0000256" key="1">
    <source>
        <dbReference type="SAM" id="MobiDB-lite"/>
    </source>
</evidence>
<feature type="region of interest" description="Disordered" evidence="1">
    <location>
        <begin position="63"/>
        <end position="83"/>
    </location>
</feature>
<dbReference type="EMBL" id="GL380001">
    <property type="protein sequence ID" value="EGT41777.1"/>
    <property type="molecule type" value="Genomic_DNA"/>
</dbReference>
<protein>
    <submittedName>
        <fullName evidence="2">Uncharacterized protein</fullName>
    </submittedName>
</protein>
<reference evidence="3" key="1">
    <citation type="submission" date="2011-07" db="EMBL/GenBank/DDBJ databases">
        <authorList>
            <consortium name="Caenorhabditis brenneri Sequencing and Analysis Consortium"/>
            <person name="Wilson R.K."/>
        </authorList>
    </citation>
    <scope>NUCLEOTIDE SEQUENCE [LARGE SCALE GENOMIC DNA]</scope>
    <source>
        <strain evidence="3">PB2801</strain>
    </source>
</reference>